<evidence type="ECO:0000313" key="2">
    <source>
        <dbReference type="Proteomes" id="UP001303046"/>
    </source>
</evidence>
<evidence type="ECO:0000313" key="1">
    <source>
        <dbReference type="EMBL" id="KAK6755671.1"/>
    </source>
</evidence>
<comment type="caution">
    <text evidence="1">The sequence shown here is derived from an EMBL/GenBank/DDBJ whole genome shotgun (WGS) entry which is preliminary data.</text>
</comment>
<protein>
    <submittedName>
        <fullName evidence="1">Uncharacterized protein</fullName>
    </submittedName>
</protein>
<keyword evidence="2" id="KW-1185">Reference proteome</keyword>
<gene>
    <name evidence="1" type="primary">Necator_chrV.g18988</name>
    <name evidence="1" type="ORF">RB195_014197</name>
</gene>
<reference evidence="1 2" key="1">
    <citation type="submission" date="2023-08" db="EMBL/GenBank/DDBJ databases">
        <title>A Necator americanus chromosomal reference genome.</title>
        <authorList>
            <person name="Ilik V."/>
            <person name="Petrzelkova K.J."/>
            <person name="Pardy F."/>
            <person name="Fuh T."/>
            <person name="Niatou-Singa F.S."/>
            <person name="Gouil Q."/>
            <person name="Baker L."/>
            <person name="Ritchie M.E."/>
            <person name="Jex A.R."/>
            <person name="Gazzola D."/>
            <person name="Li H."/>
            <person name="Toshio Fujiwara R."/>
            <person name="Zhan B."/>
            <person name="Aroian R.V."/>
            <person name="Pafco B."/>
            <person name="Schwarz E.M."/>
        </authorList>
    </citation>
    <scope>NUCLEOTIDE SEQUENCE [LARGE SCALE GENOMIC DNA]</scope>
    <source>
        <strain evidence="1 2">Aroian</strain>
        <tissue evidence="1">Whole animal</tissue>
    </source>
</reference>
<name>A0ABR1E0L1_NECAM</name>
<proteinExistence type="predicted"/>
<organism evidence="1 2">
    <name type="scientific">Necator americanus</name>
    <name type="common">Human hookworm</name>
    <dbReference type="NCBI Taxonomy" id="51031"/>
    <lineage>
        <taxon>Eukaryota</taxon>
        <taxon>Metazoa</taxon>
        <taxon>Ecdysozoa</taxon>
        <taxon>Nematoda</taxon>
        <taxon>Chromadorea</taxon>
        <taxon>Rhabditida</taxon>
        <taxon>Rhabditina</taxon>
        <taxon>Rhabditomorpha</taxon>
        <taxon>Strongyloidea</taxon>
        <taxon>Ancylostomatidae</taxon>
        <taxon>Bunostominae</taxon>
        <taxon>Necator</taxon>
    </lineage>
</organism>
<accession>A0ABR1E0L1</accession>
<dbReference type="Proteomes" id="UP001303046">
    <property type="component" value="Unassembled WGS sequence"/>
</dbReference>
<sequence>MSRGRVPSFFSVFIGSSAVKRKDFKSCDSPASVSATEPFRIKNWRIIAKYKYKKKNFLCVSAHLRNFFLLWTVGCSGLAISDITSVSSGCDRSGAVN</sequence>
<dbReference type="EMBL" id="JAVFWL010000005">
    <property type="protein sequence ID" value="KAK6755671.1"/>
    <property type="molecule type" value="Genomic_DNA"/>
</dbReference>